<organism evidence="4 5">
    <name type="scientific">Mycobacterium kansasii</name>
    <dbReference type="NCBI Taxonomy" id="1768"/>
    <lineage>
        <taxon>Bacteria</taxon>
        <taxon>Bacillati</taxon>
        <taxon>Actinomycetota</taxon>
        <taxon>Actinomycetes</taxon>
        <taxon>Mycobacteriales</taxon>
        <taxon>Mycobacteriaceae</taxon>
        <taxon>Mycobacterium</taxon>
    </lineage>
</organism>
<keyword evidence="4" id="KW-0489">Methyltransferase</keyword>
<proteinExistence type="predicted"/>
<evidence type="ECO:0000313" key="4">
    <source>
        <dbReference type="EMBL" id="OOK64919.1"/>
    </source>
</evidence>
<evidence type="ECO:0000313" key="3">
    <source>
        <dbReference type="EMBL" id="BCI89206.1"/>
    </source>
</evidence>
<dbReference type="Proteomes" id="UP000516380">
    <property type="component" value="Chromosome"/>
</dbReference>
<dbReference type="EMBL" id="AP023343">
    <property type="protein sequence ID" value="BCI89206.1"/>
    <property type="molecule type" value="Genomic_DNA"/>
</dbReference>
<keyword evidence="4" id="KW-0808">Transferase</keyword>
<dbReference type="Gene3D" id="3.40.50.150">
    <property type="entry name" value="Vaccinia Virus protein VP39"/>
    <property type="match status" value="1"/>
</dbReference>
<dbReference type="Pfam" id="PF08241">
    <property type="entry name" value="Methyltransf_11"/>
    <property type="match status" value="1"/>
</dbReference>
<dbReference type="EMBL" id="MVBM01000011">
    <property type="protein sequence ID" value="OOK64919.1"/>
    <property type="molecule type" value="Genomic_DNA"/>
</dbReference>
<gene>
    <name evidence="4" type="ORF">BZL30_8815</name>
    <name evidence="3" type="ORF">NIIDMKKI_44120</name>
</gene>
<dbReference type="AlphaFoldDB" id="A0A1V3WD70"/>
<dbReference type="InterPro" id="IPR013216">
    <property type="entry name" value="Methyltransf_11"/>
</dbReference>
<dbReference type="GO" id="GO:0008757">
    <property type="term" value="F:S-adenosylmethionine-dependent methyltransferase activity"/>
    <property type="evidence" value="ECO:0007669"/>
    <property type="project" value="InterPro"/>
</dbReference>
<evidence type="ECO:0000313" key="6">
    <source>
        <dbReference type="Proteomes" id="UP000516380"/>
    </source>
</evidence>
<dbReference type="CDD" id="cd02440">
    <property type="entry name" value="AdoMet_MTases"/>
    <property type="match status" value="1"/>
</dbReference>
<protein>
    <submittedName>
        <fullName evidence="3 4">Methyltransferase</fullName>
    </submittedName>
</protein>
<accession>A0A1V3WD70</accession>
<dbReference type="PANTHER" id="PTHR43464">
    <property type="entry name" value="METHYLTRANSFERASE"/>
    <property type="match status" value="1"/>
</dbReference>
<dbReference type="GO" id="GO:0032259">
    <property type="term" value="P:methylation"/>
    <property type="evidence" value="ECO:0007669"/>
    <property type="project" value="UniProtKB-KW"/>
</dbReference>
<dbReference type="SUPFAM" id="SSF53335">
    <property type="entry name" value="S-adenosyl-L-methionine-dependent methyltransferases"/>
    <property type="match status" value="1"/>
</dbReference>
<dbReference type="PANTHER" id="PTHR43464:SF92">
    <property type="entry name" value="SLR1071 PROTEIN"/>
    <property type="match status" value="1"/>
</dbReference>
<name>A0A1V3WD70_MYCKA</name>
<feature type="domain" description="Methyltransferase type 11" evidence="2">
    <location>
        <begin position="78"/>
        <end position="167"/>
    </location>
</feature>
<evidence type="ECO:0000313" key="5">
    <source>
        <dbReference type="Proteomes" id="UP000189229"/>
    </source>
</evidence>
<feature type="compositionally biased region" description="Basic and acidic residues" evidence="1">
    <location>
        <begin position="42"/>
        <end position="54"/>
    </location>
</feature>
<dbReference type="Proteomes" id="UP000189229">
    <property type="component" value="Unassembled WGS sequence"/>
</dbReference>
<evidence type="ECO:0000259" key="2">
    <source>
        <dbReference type="Pfam" id="PF08241"/>
    </source>
</evidence>
<evidence type="ECO:0000256" key="1">
    <source>
        <dbReference type="SAM" id="MobiDB-lite"/>
    </source>
</evidence>
<reference evidence="3 6" key="2">
    <citation type="submission" date="2020-07" db="EMBL/GenBank/DDBJ databases">
        <title>Mycobacterium kansasii (former subtype) with zoonotic potential isolated from diseased indoor pet cat, Japan.</title>
        <authorList>
            <person name="Fukano H."/>
            <person name="Terazono T."/>
            <person name="Hoshino Y."/>
        </authorList>
    </citation>
    <scope>NUCLEOTIDE SEQUENCE [LARGE SCALE GENOMIC DNA]</scope>
    <source>
        <strain evidence="3 6">Kuro-I</strain>
    </source>
</reference>
<keyword evidence="6" id="KW-1185">Reference proteome</keyword>
<reference evidence="4 5" key="1">
    <citation type="submission" date="2017-02" db="EMBL/GenBank/DDBJ databases">
        <title>Complete genome sequences of Mycobacterium kansasii strains isolated from rhesus macaques.</title>
        <authorList>
            <person name="Panda A."/>
            <person name="Nagaraj S."/>
            <person name="Zhao X."/>
            <person name="Tettelin H."/>
            <person name="Detolla L.J."/>
        </authorList>
    </citation>
    <scope>NUCLEOTIDE SEQUENCE [LARGE SCALE GENOMIC DNA]</scope>
    <source>
        <strain evidence="4 5">11-3813</strain>
    </source>
</reference>
<feature type="region of interest" description="Disordered" evidence="1">
    <location>
        <begin position="21"/>
        <end position="59"/>
    </location>
</feature>
<sequence>MDPLADGQRDFDQQVCIIPAGPAAHDRTAGTSHAQQRRTGFRRPDNLRRQRGRDLPPGVGDAEVQVIAAMLDPASSVLDLGSGVGRIANPLSELGHQITAVDDSADMLAHVRPGRTVRARIEHLRLAEKFDAVLLASSLINYPGVEFRRRLLATIAHHLKPEGKAIIQWRPLQWFAQRPPGRYQRSDGQMLQTMTILSNQNGTVVGEFTLDYDDKSLTQSFEAHHVTADELKALLKEVGMGLDTADPDSSEWLVAAPRTK</sequence>
<dbReference type="InterPro" id="IPR029063">
    <property type="entry name" value="SAM-dependent_MTases_sf"/>
</dbReference>